<dbReference type="EMBL" id="MCBR01018302">
    <property type="protein sequence ID" value="RKF58434.1"/>
    <property type="molecule type" value="Genomic_DNA"/>
</dbReference>
<dbReference type="PANTHER" id="PTHR15074">
    <property type="entry name" value="METHYL-CPG-BINDING PROTEIN"/>
    <property type="match status" value="1"/>
</dbReference>
<dbReference type="Proteomes" id="UP000285405">
    <property type="component" value="Unassembled WGS sequence"/>
</dbReference>
<dbReference type="GO" id="GO:0005634">
    <property type="term" value="C:nucleus"/>
    <property type="evidence" value="ECO:0007669"/>
    <property type="project" value="UniProtKB-SubCell"/>
</dbReference>
<evidence type="ECO:0000256" key="2">
    <source>
        <dbReference type="ARBA" id="ARBA00023242"/>
    </source>
</evidence>
<dbReference type="Pfam" id="PF00730">
    <property type="entry name" value="HhH-GPD"/>
    <property type="match status" value="1"/>
</dbReference>
<organism evidence="4 5">
    <name type="scientific">Golovinomyces cichoracearum</name>
    <dbReference type="NCBI Taxonomy" id="62708"/>
    <lineage>
        <taxon>Eukaryota</taxon>
        <taxon>Fungi</taxon>
        <taxon>Dikarya</taxon>
        <taxon>Ascomycota</taxon>
        <taxon>Pezizomycotina</taxon>
        <taxon>Leotiomycetes</taxon>
        <taxon>Erysiphales</taxon>
        <taxon>Erysiphaceae</taxon>
        <taxon>Golovinomyces</taxon>
    </lineage>
</organism>
<dbReference type="GO" id="GO:0003677">
    <property type="term" value="F:DNA binding"/>
    <property type="evidence" value="ECO:0007669"/>
    <property type="project" value="InterPro"/>
</dbReference>
<dbReference type="GO" id="GO:0003824">
    <property type="term" value="F:catalytic activity"/>
    <property type="evidence" value="ECO:0007669"/>
    <property type="project" value="InterPro"/>
</dbReference>
<evidence type="ECO:0000313" key="5">
    <source>
        <dbReference type="Proteomes" id="UP000285405"/>
    </source>
</evidence>
<keyword evidence="2" id="KW-0539">Nucleus</keyword>
<sequence>MGVLKKGRVTEKNKKFMSSSEPLDLRNHTKILTALLKIRRGQIINDLSVMSSLQDQISSRENPYFSLFLSPQLWENHHELLKFKSLLEASENTLQQICIYNDLSSIKINLTFRTKIEQIIVIGFYDATKQVVNFYIPNRTTFHKILCWEKKFEISRILNQNIKLGCVSLESSSFCLFLPKIALRMTWIFVAAKSLSIVQARVLNDVPVSRIIENSSQSLVNPNLGLEKIRSKFLFIIAFERVEFLNISKKNKLHSNKKKKDLRIIIDTWLLFNDGNLAIDAYMPFEQISSSFNVVKNITYSSKFENERSAESGGVLTKSSTSFKDNFSPERYRYWILDNSLHCFAGSLLIHESTGINNDIPINDEATQTFEMIEEQPVKNYCAKSRAKRALARSPYFNSPSRPLKRRKVMSEVKAEPKKMYSRIFYSPLFAKVDNDLWSQVPRTPSRQSPATISCIPFPPLSHMYFGLIQEKLVEQPFRLLIAITFLIRTHGKHAIPVYHMLMNRYPTPESLLAADREDIVSIVRHLGFQNQRARTFQEYASIWLENPPAKDKRYAVRGYPNHDSGRDIKKGEVLTDSDKREAWEIGHMTSGTYTLDSWRIFCRDKLRGVAVGWNGEGACEGFQPEWMRVLPQDKELRAFIKWMWLKEGFEWNPLTGEIDVASTELITAALEGRLVWDEENGLRRI</sequence>
<evidence type="ECO:0000313" key="4">
    <source>
        <dbReference type="EMBL" id="RKF58434.1"/>
    </source>
</evidence>
<reference evidence="4 5" key="1">
    <citation type="journal article" date="2018" name="BMC Genomics">
        <title>Comparative genome analyses reveal sequence features reflecting distinct modes of host-adaptation between dicot and monocot powdery mildew.</title>
        <authorList>
            <person name="Wu Y."/>
            <person name="Ma X."/>
            <person name="Pan Z."/>
            <person name="Kale S.D."/>
            <person name="Song Y."/>
            <person name="King H."/>
            <person name="Zhang Q."/>
            <person name="Presley C."/>
            <person name="Deng X."/>
            <person name="Wei C.I."/>
            <person name="Xiao S."/>
        </authorList>
    </citation>
    <scope>NUCLEOTIDE SEQUENCE [LARGE SCALE GENOMIC DNA]</scope>
    <source>
        <strain evidence="4">UCSC1</strain>
    </source>
</reference>
<comment type="subcellular location">
    <subcellularLocation>
        <location evidence="1">Nucleus</location>
    </subcellularLocation>
</comment>
<dbReference type="Gene3D" id="1.10.340.30">
    <property type="entry name" value="Hypothetical protein, domain 2"/>
    <property type="match status" value="1"/>
</dbReference>
<gene>
    <name evidence="4" type="ORF">GcC1_183001</name>
</gene>
<protein>
    <recommendedName>
        <fullName evidence="3">HhH-GPD domain-containing protein</fullName>
    </recommendedName>
</protein>
<name>A0A420HLX2_9PEZI</name>
<dbReference type="SUPFAM" id="SSF48150">
    <property type="entry name" value="DNA-glycosylase"/>
    <property type="match status" value="1"/>
</dbReference>
<evidence type="ECO:0000259" key="3">
    <source>
        <dbReference type="Pfam" id="PF00730"/>
    </source>
</evidence>
<proteinExistence type="predicted"/>
<evidence type="ECO:0000256" key="1">
    <source>
        <dbReference type="ARBA" id="ARBA00004123"/>
    </source>
</evidence>
<dbReference type="InterPro" id="IPR003265">
    <property type="entry name" value="HhH-GPD_domain"/>
</dbReference>
<dbReference type="OrthoDB" id="10265068at2759"/>
<dbReference type="AlphaFoldDB" id="A0A420HLX2"/>
<dbReference type="GO" id="GO:0006285">
    <property type="term" value="P:base-excision repair, AP site formation"/>
    <property type="evidence" value="ECO:0007669"/>
    <property type="project" value="UniProtKB-ARBA"/>
</dbReference>
<dbReference type="PANTHER" id="PTHR15074:SF0">
    <property type="entry name" value="METHYL-CPG-BINDING DOMAIN PROTEIN 4-LIKE PROTEIN"/>
    <property type="match status" value="1"/>
</dbReference>
<dbReference type="InterPro" id="IPR011257">
    <property type="entry name" value="DNA_glycosylase"/>
</dbReference>
<dbReference type="InterPro" id="IPR045138">
    <property type="entry name" value="MeCP2/MBD4"/>
</dbReference>
<feature type="domain" description="HhH-GPD" evidence="3">
    <location>
        <begin position="489"/>
        <end position="559"/>
    </location>
</feature>
<comment type="caution">
    <text evidence="4">The sequence shown here is derived from an EMBL/GenBank/DDBJ whole genome shotgun (WGS) entry which is preliminary data.</text>
</comment>
<accession>A0A420HLX2</accession>